<evidence type="ECO:0000313" key="6">
    <source>
        <dbReference type="EMBL" id="CDO06391.1"/>
    </source>
</evidence>
<dbReference type="Pfam" id="PF00150">
    <property type="entry name" value="Cellulase"/>
    <property type="match status" value="1"/>
</dbReference>
<feature type="region of interest" description="Disordered" evidence="3">
    <location>
        <begin position="554"/>
        <end position="714"/>
    </location>
</feature>
<proteinExistence type="predicted"/>
<feature type="region of interest" description="Disordered" evidence="3">
    <location>
        <begin position="494"/>
        <end position="521"/>
    </location>
</feature>
<dbReference type="PANTHER" id="PTHR12631:SF10">
    <property type="entry name" value="BETA-XYLOSIDASE-LIKE PROTEIN-RELATED"/>
    <property type="match status" value="1"/>
</dbReference>
<name>W9AUW4_MYCCO</name>
<organism evidence="6 7">
    <name type="scientific">Mycolicibacterium cosmeticum</name>
    <dbReference type="NCBI Taxonomy" id="258533"/>
    <lineage>
        <taxon>Bacteria</taxon>
        <taxon>Bacillati</taxon>
        <taxon>Actinomycetota</taxon>
        <taxon>Actinomycetes</taxon>
        <taxon>Mycobacteriales</taxon>
        <taxon>Mycobacteriaceae</taxon>
        <taxon>Mycolicibacterium</taxon>
    </lineage>
</organism>
<dbReference type="eggNOG" id="COG5373">
    <property type="taxonomic scope" value="Bacteria"/>
</dbReference>
<feature type="compositionally biased region" description="Low complexity" evidence="3">
    <location>
        <begin position="603"/>
        <end position="628"/>
    </location>
</feature>
<reference evidence="6" key="2">
    <citation type="submission" date="2014-03" db="EMBL/GenBank/DDBJ databases">
        <authorList>
            <person name="Urmite Genomes"/>
        </authorList>
    </citation>
    <scope>NUCLEOTIDE SEQUENCE</scope>
    <source>
        <strain evidence="6">DSM 44829</strain>
    </source>
</reference>
<dbReference type="InterPro" id="IPR051923">
    <property type="entry name" value="Glycosyl_Hydrolase_39"/>
</dbReference>
<feature type="domain" description="Glycoside hydrolase family 5" evidence="5">
    <location>
        <begin position="91"/>
        <end position="346"/>
    </location>
</feature>
<reference evidence="6" key="1">
    <citation type="submission" date="2014-03" db="EMBL/GenBank/DDBJ databases">
        <title>Draft Genome Sequence of Mycobacterium cosmeticum DSM 44829.</title>
        <authorList>
            <person name="Croce O."/>
            <person name="Robert C."/>
            <person name="Raoult D."/>
            <person name="Drancourt M."/>
        </authorList>
    </citation>
    <scope>NUCLEOTIDE SEQUENCE [LARGE SCALE GENOMIC DNA]</scope>
    <source>
        <strain evidence="6">DSM 44829</strain>
    </source>
</reference>
<dbReference type="EMBL" id="CCBB010000001">
    <property type="protein sequence ID" value="CDO06391.1"/>
    <property type="molecule type" value="Genomic_DNA"/>
</dbReference>
<dbReference type="GO" id="GO:0000272">
    <property type="term" value="P:polysaccharide catabolic process"/>
    <property type="evidence" value="ECO:0007669"/>
    <property type="project" value="InterPro"/>
</dbReference>
<feature type="compositionally biased region" description="Basic and acidic residues" evidence="3">
    <location>
        <begin position="629"/>
        <end position="655"/>
    </location>
</feature>
<evidence type="ECO:0000256" key="1">
    <source>
        <dbReference type="ARBA" id="ARBA00022801"/>
    </source>
</evidence>
<evidence type="ECO:0000313" key="7">
    <source>
        <dbReference type="Proteomes" id="UP000028870"/>
    </source>
</evidence>
<dbReference type="Proteomes" id="UP000028870">
    <property type="component" value="Unassembled WGS sequence"/>
</dbReference>
<feature type="compositionally biased region" description="Polar residues" evidence="3">
    <location>
        <begin position="684"/>
        <end position="695"/>
    </location>
</feature>
<accession>W9AUW4</accession>
<feature type="compositionally biased region" description="Low complexity" evidence="3">
    <location>
        <begin position="554"/>
        <end position="573"/>
    </location>
</feature>
<dbReference type="eggNOG" id="COG3693">
    <property type="taxonomic scope" value="Bacteria"/>
</dbReference>
<keyword evidence="2" id="KW-0326">Glycosidase</keyword>
<dbReference type="STRING" id="258533.BN977_01179"/>
<feature type="compositionally biased region" description="Low complexity" evidence="3">
    <location>
        <begin position="581"/>
        <end position="590"/>
    </location>
</feature>
<keyword evidence="7" id="KW-1185">Reference proteome</keyword>
<dbReference type="InterPro" id="IPR017853">
    <property type="entry name" value="GH"/>
</dbReference>
<dbReference type="AlphaFoldDB" id="W9AUW4"/>
<keyword evidence="4" id="KW-0472">Membrane</keyword>
<feature type="compositionally biased region" description="Polar residues" evidence="3">
    <location>
        <begin position="658"/>
        <end position="672"/>
    </location>
</feature>
<evidence type="ECO:0000256" key="4">
    <source>
        <dbReference type="SAM" id="Phobius"/>
    </source>
</evidence>
<evidence type="ECO:0000256" key="2">
    <source>
        <dbReference type="ARBA" id="ARBA00023295"/>
    </source>
</evidence>
<feature type="transmembrane region" description="Helical" evidence="4">
    <location>
        <begin position="12"/>
        <end position="35"/>
    </location>
</feature>
<keyword evidence="1" id="KW-0378">Hydrolase</keyword>
<gene>
    <name evidence="6" type="ORF">BN977_01179</name>
</gene>
<dbReference type="GO" id="GO:0004553">
    <property type="term" value="F:hydrolase activity, hydrolyzing O-glycosyl compounds"/>
    <property type="evidence" value="ECO:0007669"/>
    <property type="project" value="InterPro"/>
</dbReference>
<keyword evidence="4" id="KW-1133">Transmembrane helix</keyword>
<evidence type="ECO:0000259" key="5">
    <source>
        <dbReference type="Pfam" id="PF00150"/>
    </source>
</evidence>
<evidence type="ECO:0000256" key="3">
    <source>
        <dbReference type="SAM" id="MobiDB-lite"/>
    </source>
</evidence>
<protein>
    <submittedName>
        <fullName evidence="6">Beta-xylosidase</fullName>
    </submittedName>
</protein>
<dbReference type="SUPFAM" id="SSF51445">
    <property type="entry name" value="(Trans)glycosidases"/>
    <property type="match status" value="1"/>
</dbReference>
<dbReference type="PANTHER" id="PTHR12631">
    <property type="entry name" value="ALPHA-L-IDURONIDASE"/>
    <property type="match status" value="1"/>
</dbReference>
<comment type="caution">
    <text evidence="6">The sequence shown here is derived from an EMBL/GenBank/DDBJ whole genome shotgun (WGS) entry which is preliminary data.</text>
</comment>
<dbReference type="Gene3D" id="3.20.20.80">
    <property type="entry name" value="Glycosidases"/>
    <property type="match status" value="1"/>
</dbReference>
<keyword evidence="4" id="KW-0812">Transmembrane</keyword>
<sequence>MWGSRPGPVRGIAVRSVIGLTTAAIVAATGSHFVMPEVQHTATYNVQNTAAIDDSPSTVGISEGSDFYIAINNALAAPDADPVAILAEVNARLQQMQDLGVENVRLLVPWAGVQPVDPALGSPAGDPNWGALDLIVNAAHDKGMGILGVLNSTPWWATESTPINGQPADFNEFADFAKQVALRYGEKIGAYEVWNEPNAAFFWNPVDPVDYTNMLKVTYTKLKEASTELGVDITVIGAVVGAGLTRGDLSMNPVDFVQAMYNAGANGYFDALSFHPYKYDLKFSEGDTVPWYTDTPLYQAQQLRALMDSYLAPGQEQLKMWISEYGLPTNVVSEEQQRDYIVDFLKYWQSFAGAGPVFLYTTQGTANPGEDTYNDQAHFGLYNADGSPKAIALILKDLIKSLQPETPTNPVSSLLQMLGQLISNVLAFVPNLISAVVTSVVNVVKQLVSAIGGLLGGQTVTTTALSAARAGTSIDAAIAEDVAQDAAVDETAAAADEKTKGKTEGVSAETQAAEGTVTEEPVVTEPVVTEAVAEPVVTDPAVTEPVVTEPAVTQPVVTEPAVTEPVVTEPVVTEPEKPAATEESSTSTESTEPEPTKPEATKPETTTPETKPETSTPETKPEASSPEATKPDTTKPDTTKPDTAKPDTTKPDTKPDTSSVKSGHGTTAQTAPKPSISDKPRHGGTSTPAATTPSQRENDTAKSGAASSGAGGSE</sequence>
<dbReference type="InterPro" id="IPR001547">
    <property type="entry name" value="Glyco_hydro_5"/>
</dbReference>